<protein>
    <submittedName>
        <fullName evidence="2">Uncharacterized protein</fullName>
    </submittedName>
</protein>
<evidence type="ECO:0000256" key="1">
    <source>
        <dbReference type="SAM" id="MobiDB-lite"/>
    </source>
</evidence>
<proteinExistence type="predicted"/>
<feature type="compositionally biased region" description="Low complexity" evidence="1">
    <location>
        <begin position="78"/>
        <end position="114"/>
    </location>
</feature>
<reference evidence="2" key="1">
    <citation type="journal article" date="2002" name="J. Bacteriol.">
        <title>Genes coding for a new pathway of aerobic benzoate metabolism in Azoarcus evansii.</title>
        <authorList>
            <person name="Gescher J."/>
            <person name="Zaar A."/>
            <person name="Mohamed M.E.-S."/>
            <person name="Schaegger H."/>
            <person name="Fuchs G."/>
        </authorList>
    </citation>
    <scope>NUCLEOTIDE SEQUENCE</scope>
</reference>
<feature type="region of interest" description="Disordered" evidence="1">
    <location>
        <begin position="57"/>
        <end position="129"/>
    </location>
</feature>
<organism evidence="2">
    <name type="scientific">Aromatoleum evansii</name>
    <name type="common">Azoarcus evansii</name>
    <dbReference type="NCBI Taxonomy" id="59406"/>
    <lineage>
        <taxon>Bacteria</taxon>
        <taxon>Pseudomonadati</taxon>
        <taxon>Pseudomonadota</taxon>
        <taxon>Betaproteobacteria</taxon>
        <taxon>Rhodocyclales</taxon>
        <taxon>Rhodocyclaceae</taxon>
        <taxon>Aromatoleum</taxon>
    </lineage>
</organism>
<dbReference type="AlphaFoldDB" id="Q84HH4"/>
<sequence length="193" mass="20876">MKPEAVQIIRDEHLAISAVLYSLRYLVKGMRKGEAPNFPLLRAILDYIVSYPDRWHHPKRTSTSSPPCSAARAKRTDSSPASSASTTWATPWSRTSRSSSSPSRAATPRPAKPSGTPPSATPSSSGDHLRTEEDALIPIAERVLTAEDWAGIAIAFRENDNPLFGIKPKDEAETLYQRILSLTPAPLGMGGAA</sequence>
<evidence type="ECO:0000313" key="2">
    <source>
        <dbReference type="EMBL" id="AAN39379.1"/>
    </source>
</evidence>
<name>Q84HH4_AROEV</name>
<dbReference type="EMBL" id="AF548005">
    <property type="protein sequence ID" value="AAN39379.1"/>
    <property type="molecule type" value="Genomic_DNA"/>
</dbReference>
<accession>Q84HH4</accession>